<evidence type="ECO:0000256" key="1">
    <source>
        <dbReference type="ARBA" id="ARBA00022741"/>
    </source>
</evidence>
<dbReference type="InterPro" id="IPR027417">
    <property type="entry name" value="P-loop_NTPase"/>
</dbReference>
<dbReference type="NCBIfam" id="NF000355">
    <property type="entry name" value="ribo_prot_ABC_F"/>
    <property type="match status" value="1"/>
</dbReference>
<dbReference type="Proteomes" id="UP000699691">
    <property type="component" value="Unassembled WGS sequence"/>
</dbReference>
<dbReference type="GO" id="GO:0016887">
    <property type="term" value="F:ATP hydrolysis activity"/>
    <property type="evidence" value="ECO:0007669"/>
    <property type="project" value="InterPro"/>
</dbReference>
<dbReference type="InterPro" id="IPR032781">
    <property type="entry name" value="ABC_tran_Xtn"/>
</dbReference>
<dbReference type="PROSITE" id="PS00211">
    <property type="entry name" value="ABC_TRANSPORTER_1"/>
    <property type="match status" value="2"/>
</dbReference>
<dbReference type="InterPro" id="IPR003593">
    <property type="entry name" value="AAA+_ATPase"/>
</dbReference>
<reference evidence="5" key="1">
    <citation type="submission" date="2020-04" db="EMBL/GenBank/DDBJ databases">
        <authorList>
            <person name="Zhang T."/>
        </authorList>
    </citation>
    <scope>NUCLEOTIDE SEQUENCE</scope>
    <source>
        <strain evidence="5">HKST-UBA02</strain>
    </source>
</reference>
<evidence type="ECO:0000313" key="5">
    <source>
        <dbReference type="EMBL" id="MCA9397599.1"/>
    </source>
</evidence>
<dbReference type="Gene3D" id="3.40.50.300">
    <property type="entry name" value="P-loop containing nucleotide triphosphate hydrolases"/>
    <property type="match status" value="2"/>
</dbReference>
<keyword evidence="1" id="KW-0547">Nucleotide-binding</keyword>
<dbReference type="FunFam" id="3.40.50.300:FF:000011">
    <property type="entry name" value="Putative ABC transporter ATP-binding component"/>
    <property type="match status" value="1"/>
</dbReference>
<dbReference type="GO" id="GO:0005524">
    <property type="term" value="F:ATP binding"/>
    <property type="evidence" value="ECO:0007669"/>
    <property type="project" value="UniProtKB-KW"/>
</dbReference>
<keyword evidence="2 5" id="KW-0067">ATP-binding</keyword>
<dbReference type="InterPro" id="IPR017871">
    <property type="entry name" value="ABC_transporter-like_CS"/>
</dbReference>
<comment type="caution">
    <text evidence="5">The sequence shown here is derived from an EMBL/GenBank/DDBJ whole genome shotgun (WGS) entry which is preliminary data.</text>
</comment>
<feature type="domain" description="ABC transporter" evidence="4">
    <location>
        <begin position="2"/>
        <end position="214"/>
    </location>
</feature>
<proteinExistence type="predicted"/>
<protein>
    <submittedName>
        <fullName evidence="5">ABC-F family ATP-binding cassette domain-containing protein</fullName>
    </submittedName>
</protein>
<dbReference type="EMBL" id="JAGQKY010000075">
    <property type="protein sequence ID" value="MCA9397599.1"/>
    <property type="molecule type" value="Genomic_DNA"/>
</dbReference>
<dbReference type="Pfam" id="PF12848">
    <property type="entry name" value="ABC_tran_Xtn"/>
    <property type="match status" value="1"/>
</dbReference>
<dbReference type="PANTHER" id="PTHR42855:SF2">
    <property type="entry name" value="DRUG RESISTANCE ABC TRANSPORTER,ATP-BINDING PROTEIN"/>
    <property type="match status" value="1"/>
</dbReference>
<dbReference type="InterPro" id="IPR003439">
    <property type="entry name" value="ABC_transporter-like_ATP-bd"/>
</dbReference>
<feature type="domain" description="ABC transporter" evidence="4">
    <location>
        <begin position="287"/>
        <end position="481"/>
    </location>
</feature>
<dbReference type="SUPFAM" id="SSF52540">
    <property type="entry name" value="P-loop containing nucleoside triphosphate hydrolases"/>
    <property type="match status" value="2"/>
</dbReference>
<dbReference type="AlphaFoldDB" id="A0A955RW92"/>
<name>A0A955RW92_UNCKA</name>
<dbReference type="CDD" id="cd03221">
    <property type="entry name" value="ABCF_EF-3"/>
    <property type="match status" value="2"/>
</dbReference>
<feature type="coiled-coil region" evidence="3">
    <location>
        <begin position="210"/>
        <end position="269"/>
    </location>
</feature>
<dbReference type="PROSITE" id="PS50893">
    <property type="entry name" value="ABC_TRANSPORTER_2"/>
    <property type="match status" value="2"/>
</dbReference>
<reference evidence="5" key="2">
    <citation type="journal article" date="2021" name="Microbiome">
        <title>Successional dynamics and alternative stable states in a saline activated sludge microbial community over 9 years.</title>
        <authorList>
            <person name="Wang Y."/>
            <person name="Ye J."/>
            <person name="Ju F."/>
            <person name="Liu L."/>
            <person name="Boyd J.A."/>
            <person name="Deng Y."/>
            <person name="Parks D.H."/>
            <person name="Jiang X."/>
            <person name="Yin X."/>
            <person name="Woodcroft B.J."/>
            <person name="Tyson G.W."/>
            <person name="Hugenholtz P."/>
            <person name="Polz M.F."/>
            <person name="Zhang T."/>
        </authorList>
    </citation>
    <scope>NUCLEOTIDE SEQUENCE</scope>
    <source>
        <strain evidence="5">HKST-UBA02</strain>
    </source>
</reference>
<keyword evidence="3" id="KW-0175">Coiled coil</keyword>
<evidence type="ECO:0000256" key="3">
    <source>
        <dbReference type="SAM" id="Coils"/>
    </source>
</evidence>
<dbReference type="InterPro" id="IPR051309">
    <property type="entry name" value="ABCF_ATPase"/>
</dbReference>
<evidence type="ECO:0000256" key="2">
    <source>
        <dbReference type="ARBA" id="ARBA00022840"/>
    </source>
</evidence>
<evidence type="ECO:0000259" key="4">
    <source>
        <dbReference type="PROSITE" id="PS50893"/>
    </source>
</evidence>
<sequence length="482" mass="55451">MISANNITKEIPTGVLLKDISFTLGNKEKVGLIGQNGCGKTTLLKIILGVESYELGSIQIQNETVVHLPQLFSFPQDISVREYGLRLVGSEKQFYLFARNLSKLGLDEKHWDTTVNSLSSGQQMKVKVAELLLQEPTVLILDEPTNHLDIDGILWIEEFISVFDGIVIMVSHDRSFLDNTISHIFEIDEKQLHVFSGNYSDYLEQKEHWVEERRKAYARQEKKREQLEQLLENVRKIKGGKQRGKAVKAAKKRMEREVLRDEINSYSRDTLDEIEFGGETHTGKIMLKVAKLTHSFGDLSVFENTSFEIRGNTRVWLFGPNGAGKSTLLNIITHKIVPTSGQIEIGTGVRWGYFRQNQEELDLDLTMKEYLHDVLHLTQAQLYGFVKKYLFPKEYVHRKLGNLSPGQRARLVFGVFAEQELDLLILDEPTNHLDIWTKESIENSLKEYKGALLFVSHDRYFVEEVDVDRIVTIENKQIKEIW</sequence>
<dbReference type="PANTHER" id="PTHR42855">
    <property type="entry name" value="ABC TRANSPORTER ATP-BINDING SUBUNIT"/>
    <property type="match status" value="1"/>
</dbReference>
<dbReference type="Pfam" id="PF00005">
    <property type="entry name" value="ABC_tran"/>
    <property type="match status" value="2"/>
</dbReference>
<dbReference type="SMART" id="SM00382">
    <property type="entry name" value="AAA"/>
    <property type="match status" value="2"/>
</dbReference>
<organism evidence="5 6">
    <name type="scientific">candidate division WWE3 bacterium</name>
    <dbReference type="NCBI Taxonomy" id="2053526"/>
    <lineage>
        <taxon>Bacteria</taxon>
        <taxon>Katanobacteria</taxon>
    </lineage>
</organism>
<accession>A0A955RW92</accession>
<gene>
    <name evidence="5" type="ORF">KC573_02115</name>
</gene>
<evidence type="ECO:0000313" key="6">
    <source>
        <dbReference type="Proteomes" id="UP000699691"/>
    </source>
</evidence>